<evidence type="ECO:0000313" key="4">
    <source>
        <dbReference type="Proteomes" id="UP000612456"/>
    </source>
</evidence>
<dbReference type="EMBL" id="BMHP01000003">
    <property type="protein sequence ID" value="GGD78265.1"/>
    <property type="molecule type" value="Genomic_DNA"/>
</dbReference>
<evidence type="ECO:0008006" key="5">
    <source>
        <dbReference type="Google" id="ProtNLM"/>
    </source>
</evidence>
<dbReference type="InterPro" id="IPR001375">
    <property type="entry name" value="Peptidase_S9_cat"/>
</dbReference>
<dbReference type="AlphaFoldDB" id="A0A916Z649"/>
<gene>
    <name evidence="3" type="ORF">GCM10010911_40360</name>
</gene>
<organism evidence="3 4">
    <name type="scientific">Paenibacillus nasutitermitis</name>
    <dbReference type="NCBI Taxonomy" id="1652958"/>
    <lineage>
        <taxon>Bacteria</taxon>
        <taxon>Bacillati</taxon>
        <taxon>Bacillota</taxon>
        <taxon>Bacilli</taxon>
        <taxon>Bacillales</taxon>
        <taxon>Paenibacillaceae</taxon>
        <taxon>Paenibacillus</taxon>
    </lineage>
</organism>
<reference evidence="3" key="2">
    <citation type="submission" date="2020-09" db="EMBL/GenBank/DDBJ databases">
        <authorList>
            <person name="Sun Q."/>
            <person name="Zhou Y."/>
        </authorList>
    </citation>
    <scope>NUCLEOTIDE SEQUENCE</scope>
    <source>
        <strain evidence="3">CGMCC 1.15178</strain>
    </source>
</reference>
<evidence type="ECO:0000259" key="1">
    <source>
        <dbReference type="Pfam" id="PF00326"/>
    </source>
</evidence>
<dbReference type="SUPFAM" id="SSF53474">
    <property type="entry name" value="alpha/beta-Hydrolases"/>
    <property type="match status" value="1"/>
</dbReference>
<reference evidence="3" key="1">
    <citation type="journal article" date="2014" name="Int. J. Syst. Evol. Microbiol.">
        <title>Complete genome sequence of Corynebacterium casei LMG S-19264T (=DSM 44701T), isolated from a smear-ripened cheese.</title>
        <authorList>
            <consortium name="US DOE Joint Genome Institute (JGI-PGF)"/>
            <person name="Walter F."/>
            <person name="Albersmeier A."/>
            <person name="Kalinowski J."/>
            <person name="Ruckert C."/>
        </authorList>
    </citation>
    <scope>NUCLEOTIDE SEQUENCE</scope>
    <source>
        <strain evidence="3">CGMCC 1.15178</strain>
    </source>
</reference>
<evidence type="ECO:0000313" key="3">
    <source>
        <dbReference type="EMBL" id="GGD78265.1"/>
    </source>
</evidence>
<dbReference type="PANTHER" id="PTHR30383:SF5">
    <property type="entry name" value="SGNH HYDROLASE-TYPE ESTERASE DOMAIN-CONTAINING PROTEIN"/>
    <property type="match status" value="1"/>
</dbReference>
<dbReference type="Proteomes" id="UP000612456">
    <property type="component" value="Unassembled WGS sequence"/>
</dbReference>
<dbReference type="Gene3D" id="3.40.50.1110">
    <property type="entry name" value="SGNH hydrolase"/>
    <property type="match status" value="1"/>
</dbReference>
<accession>A0A916Z649</accession>
<dbReference type="GO" id="GO:0008236">
    <property type="term" value="F:serine-type peptidase activity"/>
    <property type="evidence" value="ECO:0007669"/>
    <property type="project" value="InterPro"/>
</dbReference>
<dbReference type="InterPro" id="IPR036514">
    <property type="entry name" value="SGNH_hydro_sf"/>
</dbReference>
<dbReference type="PANTHER" id="PTHR30383">
    <property type="entry name" value="THIOESTERASE 1/PROTEASE 1/LYSOPHOSPHOLIPASE L1"/>
    <property type="match status" value="1"/>
</dbReference>
<dbReference type="InterPro" id="IPR013830">
    <property type="entry name" value="SGNH_hydro"/>
</dbReference>
<feature type="domain" description="Peptidase S9 prolyl oligopeptidase catalytic" evidence="1">
    <location>
        <begin position="386"/>
        <end position="533"/>
    </location>
</feature>
<dbReference type="GO" id="GO:0004622">
    <property type="term" value="F:phosphatidylcholine lysophospholipase activity"/>
    <property type="evidence" value="ECO:0007669"/>
    <property type="project" value="TreeGrafter"/>
</dbReference>
<dbReference type="InterPro" id="IPR029058">
    <property type="entry name" value="AB_hydrolase_fold"/>
</dbReference>
<protein>
    <recommendedName>
        <fullName evidence="5">SGNH hydrolase-type esterase domain-containing protein</fullName>
    </recommendedName>
</protein>
<dbReference type="Pfam" id="PF00326">
    <property type="entry name" value="Peptidase_S9"/>
    <property type="match status" value="1"/>
</dbReference>
<dbReference type="GO" id="GO:0006508">
    <property type="term" value="P:proteolysis"/>
    <property type="evidence" value="ECO:0007669"/>
    <property type="project" value="InterPro"/>
</dbReference>
<dbReference type="Gene3D" id="3.40.50.1820">
    <property type="entry name" value="alpha/beta hydrolase"/>
    <property type="match status" value="1"/>
</dbReference>
<dbReference type="CDD" id="cd01834">
    <property type="entry name" value="SGNH_hydrolase_like_2"/>
    <property type="match status" value="1"/>
</dbReference>
<proteinExistence type="predicted"/>
<evidence type="ECO:0000259" key="2">
    <source>
        <dbReference type="Pfam" id="PF13472"/>
    </source>
</evidence>
<dbReference type="RefSeq" id="WP_188994277.1">
    <property type="nucleotide sequence ID" value="NZ_BMHP01000003.1"/>
</dbReference>
<keyword evidence="4" id="KW-1185">Reference proteome</keyword>
<name>A0A916Z649_9BACL</name>
<dbReference type="InterPro" id="IPR051532">
    <property type="entry name" value="Ester_Hydrolysis_Enzymes"/>
</dbReference>
<feature type="domain" description="SGNH hydrolase-type esterase" evidence="2">
    <location>
        <begin position="19"/>
        <end position="221"/>
    </location>
</feature>
<sequence>MKPLFGQDARVPTSKRIVFLGDSITDEGTYIAYMDAYFRQHMPEHDITLINLGVSSETASGLSEPDHPFPRPCVHDRLERALQESKPDWVVICYGMNDGIYYPFSGERFRAYQHGIRKVIHKVRRAGALAIVMTPPPFDPASLQGASLLSEGHEAYSYLAPYAHYNEVLRRYADWVLGLTDEADGIVNIHDPLASYMEQKHRTDPAYQSGDGIHPNNQGHWIMARTLLARLFNISLEREPSYVEQPEQSELFRLVRERHLLLSAAWKEHVGHTNANKAEALPLKSALEHGERLTSRIRESSEAQPVNRHATARSFWKGYERIDFYVAGREGFLILPKVPAPGNPWIWRAEFFDAFPTVDMALLEQGWYIAYYRLSNMYGCPYAVELMNGFQSYAAGAYHLADKTVLFGFSRGGLYAFNYAAAYPEQVAALYLDAPVMDIRSWPGGLGAGDGSPDEWEECLAVYGMTEESSTAYKETMHSRATKLAAAGIPIIIVAGDADAPVPLDENAAMLENHYRLLNGTVKLIVKPGVGHHPHSLEDPRVVVDFIVGAIPNNPSS</sequence>
<comment type="caution">
    <text evidence="3">The sequence shown here is derived from an EMBL/GenBank/DDBJ whole genome shotgun (WGS) entry which is preliminary data.</text>
</comment>
<dbReference type="SUPFAM" id="SSF52266">
    <property type="entry name" value="SGNH hydrolase"/>
    <property type="match status" value="1"/>
</dbReference>
<dbReference type="Pfam" id="PF13472">
    <property type="entry name" value="Lipase_GDSL_2"/>
    <property type="match status" value="1"/>
</dbReference>